<dbReference type="RefSeq" id="WP_345221140.1">
    <property type="nucleotide sequence ID" value="NZ_BAAAXE010000013.1"/>
</dbReference>
<reference evidence="2 3" key="1">
    <citation type="submission" date="2024-09" db="EMBL/GenBank/DDBJ databases">
        <authorList>
            <person name="Sun Q."/>
            <person name="Mori K."/>
        </authorList>
    </citation>
    <scope>NUCLEOTIDE SEQUENCE [LARGE SCALE GENOMIC DNA]</scope>
    <source>
        <strain evidence="2 3">JCM 4362</strain>
    </source>
</reference>
<protein>
    <submittedName>
        <fullName evidence="2">Uncharacterized protein</fullName>
    </submittedName>
</protein>
<comment type="caution">
    <text evidence="2">The sequence shown here is derived from an EMBL/GenBank/DDBJ whole genome shotgun (WGS) entry which is preliminary data.</text>
</comment>
<evidence type="ECO:0000313" key="2">
    <source>
        <dbReference type="EMBL" id="MFB9519586.1"/>
    </source>
</evidence>
<accession>A0ABV5PAI0</accession>
<keyword evidence="3" id="KW-1185">Reference proteome</keyword>
<name>A0ABV5PAI0_STRCM</name>
<dbReference type="Proteomes" id="UP001589718">
    <property type="component" value="Unassembled WGS sequence"/>
</dbReference>
<dbReference type="EMBL" id="JBHMCR010000004">
    <property type="protein sequence ID" value="MFB9519586.1"/>
    <property type="molecule type" value="Genomic_DNA"/>
</dbReference>
<evidence type="ECO:0000256" key="1">
    <source>
        <dbReference type="SAM" id="Phobius"/>
    </source>
</evidence>
<gene>
    <name evidence="2" type="ORF">ACFFTU_06480</name>
</gene>
<feature type="transmembrane region" description="Helical" evidence="1">
    <location>
        <begin position="20"/>
        <end position="40"/>
    </location>
</feature>
<organism evidence="2 3">
    <name type="scientific">Streptomyces cremeus</name>
    <dbReference type="NCBI Taxonomy" id="66881"/>
    <lineage>
        <taxon>Bacteria</taxon>
        <taxon>Bacillati</taxon>
        <taxon>Actinomycetota</taxon>
        <taxon>Actinomycetes</taxon>
        <taxon>Kitasatosporales</taxon>
        <taxon>Streptomycetaceae</taxon>
        <taxon>Streptomyces</taxon>
    </lineage>
</organism>
<keyword evidence="1" id="KW-0812">Transmembrane</keyword>
<keyword evidence="1" id="KW-1133">Transmembrane helix</keyword>
<proteinExistence type="predicted"/>
<keyword evidence="1" id="KW-0472">Membrane</keyword>
<sequence>MTSLSTALAAAPGPELPVAAQVLLALFFAYAVLNAAARYLRRPSK</sequence>
<evidence type="ECO:0000313" key="3">
    <source>
        <dbReference type="Proteomes" id="UP001589718"/>
    </source>
</evidence>